<dbReference type="GO" id="GO:0005829">
    <property type="term" value="C:cytosol"/>
    <property type="evidence" value="ECO:0007669"/>
    <property type="project" value="TreeGrafter"/>
</dbReference>
<organism evidence="9">
    <name type="scientific">marine sediment metagenome</name>
    <dbReference type="NCBI Taxonomy" id="412755"/>
    <lineage>
        <taxon>unclassified sequences</taxon>
        <taxon>metagenomes</taxon>
        <taxon>ecological metagenomes</taxon>
    </lineage>
</organism>
<evidence type="ECO:0000256" key="2">
    <source>
        <dbReference type="ARBA" id="ARBA00011270"/>
    </source>
</evidence>
<keyword evidence="7" id="KW-0456">Lyase</keyword>
<keyword evidence="4" id="KW-0028">Amino-acid biosynthesis</keyword>
<evidence type="ECO:0000256" key="3">
    <source>
        <dbReference type="ARBA" id="ARBA00012043"/>
    </source>
</evidence>
<dbReference type="Pfam" id="PF00290">
    <property type="entry name" value="Trp_syntA"/>
    <property type="match status" value="1"/>
</dbReference>
<sequence>KIISMPLILMGYFNQVFQYGIEEFCQTCQKVGIDGVILPDLPIREYESCYLPVFRKYELSVIFLIAPNTREERIRIIDRLSDGFIYMVSSASVTGENVLMKANTRDYFRRVEKMHLKNPRLIGFGISDQESFQRACQYANGAIVGSAFIKALSEEKTIEKAITGFLKRIRFK</sequence>
<dbReference type="NCBIfam" id="TIGR00262">
    <property type="entry name" value="trpA"/>
    <property type="match status" value="1"/>
</dbReference>
<evidence type="ECO:0000256" key="4">
    <source>
        <dbReference type="ARBA" id="ARBA00022605"/>
    </source>
</evidence>
<comment type="subunit">
    <text evidence="2">Tetramer of two alpha and two beta chains.</text>
</comment>
<dbReference type="PANTHER" id="PTHR43406">
    <property type="entry name" value="TRYPTOPHAN SYNTHASE, ALPHA CHAIN"/>
    <property type="match status" value="1"/>
</dbReference>
<comment type="caution">
    <text evidence="9">The sequence shown here is derived from an EMBL/GenBank/DDBJ whole genome shotgun (WGS) entry which is preliminary data.</text>
</comment>
<gene>
    <name evidence="9" type="ORF">S12H4_55414</name>
</gene>
<dbReference type="EMBL" id="BARW01035543">
    <property type="protein sequence ID" value="GAJ21174.1"/>
    <property type="molecule type" value="Genomic_DNA"/>
</dbReference>
<dbReference type="UniPathway" id="UPA00035">
    <property type="reaction ID" value="UER00044"/>
</dbReference>
<evidence type="ECO:0000256" key="6">
    <source>
        <dbReference type="ARBA" id="ARBA00023141"/>
    </source>
</evidence>
<dbReference type="GO" id="GO:0004834">
    <property type="term" value="F:tryptophan synthase activity"/>
    <property type="evidence" value="ECO:0007669"/>
    <property type="project" value="UniProtKB-EC"/>
</dbReference>
<protein>
    <recommendedName>
        <fullName evidence="3">tryptophan synthase</fullName>
        <ecNumber evidence="3">4.2.1.20</ecNumber>
    </recommendedName>
</protein>
<evidence type="ECO:0000256" key="8">
    <source>
        <dbReference type="ARBA" id="ARBA00049047"/>
    </source>
</evidence>
<evidence type="ECO:0000256" key="1">
    <source>
        <dbReference type="ARBA" id="ARBA00004733"/>
    </source>
</evidence>
<dbReference type="EC" id="4.2.1.20" evidence="3"/>
<accession>X1UUL9</accession>
<evidence type="ECO:0000313" key="9">
    <source>
        <dbReference type="EMBL" id="GAJ21174.1"/>
    </source>
</evidence>
<dbReference type="InterPro" id="IPR011060">
    <property type="entry name" value="RibuloseP-bd_barrel"/>
</dbReference>
<feature type="non-terminal residue" evidence="9">
    <location>
        <position position="1"/>
    </location>
</feature>
<proteinExistence type="predicted"/>
<dbReference type="CDD" id="cd04724">
    <property type="entry name" value="Tryptophan_synthase_alpha"/>
    <property type="match status" value="1"/>
</dbReference>
<comment type="pathway">
    <text evidence="1">Amino-acid biosynthesis; L-tryptophan biosynthesis; L-tryptophan from chorismate: step 5/5.</text>
</comment>
<evidence type="ECO:0000256" key="7">
    <source>
        <dbReference type="ARBA" id="ARBA00023239"/>
    </source>
</evidence>
<comment type="catalytic activity">
    <reaction evidence="8">
        <text>(1S,2R)-1-C-(indol-3-yl)glycerol 3-phosphate + L-serine = D-glyceraldehyde 3-phosphate + L-tryptophan + H2O</text>
        <dbReference type="Rhea" id="RHEA:10532"/>
        <dbReference type="ChEBI" id="CHEBI:15377"/>
        <dbReference type="ChEBI" id="CHEBI:33384"/>
        <dbReference type="ChEBI" id="CHEBI:57912"/>
        <dbReference type="ChEBI" id="CHEBI:58866"/>
        <dbReference type="ChEBI" id="CHEBI:59776"/>
        <dbReference type="EC" id="4.2.1.20"/>
    </reaction>
</comment>
<evidence type="ECO:0000256" key="5">
    <source>
        <dbReference type="ARBA" id="ARBA00022822"/>
    </source>
</evidence>
<keyword evidence="5" id="KW-0822">Tryptophan biosynthesis</keyword>
<keyword evidence="6" id="KW-0057">Aromatic amino acid biosynthesis</keyword>
<reference evidence="9" key="1">
    <citation type="journal article" date="2014" name="Front. Microbiol.">
        <title>High frequency of phylogenetically diverse reductive dehalogenase-homologous genes in deep subseafloor sedimentary metagenomes.</title>
        <authorList>
            <person name="Kawai M."/>
            <person name="Futagami T."/>
            <person name="Toyoda A."/>
            <person name="Takaki Y."/>
            <person name="Nishi S."/>
            <person name="Hori S."/>
            <person name="Arai W."/>
            <person name="Tsubouchi T."/>
            <person name="Morono Y."/>
            <person name="Uchiyama I."/>
            <person name="Ito T."/>
            <person name="Fujiyama A."/>
            <person name="Inagaki F."/>
            <person name="Takami H."/>
        </authorList>
    </citation>
    <scope>NUCLEOTIDE SEQUENCE</scope>
    <source>
        <strain evidence="9">Expedition CK06-06</strain>
    </source>
</reference>
<dbReference type="InterPro" id="IPR013785">
    <property type="entry name" value="Aldolase_TIM"/>
</dbReference>
<dbReference type="AlphaFoldDB" id="X1UUL9"/>
<dbReference type="Gene3D" id="3.20.20.70">
    <property type="entry name" value="Aldolase class I"/>
    <property type="match status" value="1"/>
</dbReference>
<name>X1UUL9_9ZZZZ</name>
<dbReference type="PANTHER" id="PTHR43406:SF1">
    <property type="entry name" value="TRYPTOPHAN SYNTHASE ALPHA CHAIN, CHLOROPLASTIC"/>
    <property type="match status" value="1"/>
</dbReference>
<dbReference type="InterPro" id="IPR002028">
    <property type="entry name" value="Trp_synthase_suA"/>
</dbReference>
<dbReference type="SUPFAM" id="SSF51366">
    <property type="entry name" value="Ribulose-phoshate binding barrel"/>
    <property type="match status" value="1"/>
</dbReference>